<feature type="binding site" evidence="4">
    <location>
        <position position="9"/>
    </location>
    <ligand>
        <name>Mg(2+)</name>
        <dbReference type="ChEBI" id="CHEBI:18420"/>
    </ligand>
</feature>
<comment type="subunit">
    <text evidence="4">Monomer.</text>
</comment>
<dbReference type="Pfam" id="PF11799">
    <property type="entry name" value="IMS_C"/>
    <property type="match status" value="1"/>
</dbReference>
<evidence type="ECO:0000256" key="4">
    <source>
        <dbReference type="HAMAP-Rule" id="MF_01113"/>
    </source>
</evidence>
<keyword evidence="4 6" id="KW-0548">Nucleotidyltransferase</keyword>
<keyword evidence="4" id="KW-0460">Magnesium</keyword>
<dbReference type="InterPro" id="IPR036775">
    <property type="entry name" value="DNA_pol_Y-fam_lit_finger_sf"/>
</dbReference>
<dbReference type="GO" id="GO:0042276">
    <property type="term" value="P:error-prone translesion synthesis"/>
    <property type="evidence" value="ECO:0007669"/>
    <property type="project" value="TreeGrafter"/>
</dbReference>
<dbReference type="EMBL" id="CP051204">
    <property type="protein sequence ID" value="QJB41407.1"/>
    <property type="molecule type" value="Genomic_DNA"/>
</dbReference>
<dbReference type="GO" id="GO:0006261">
    <property type="term" value="P:DNA-templated DNA replication"/>
    <property type="evidence" value="ECO:0007669"/>
    <property type="project" value="UniProtKB-UniRule"/>
</dbReference>
<keyword evidence="4" id="KW-0227">DNA damage</keyword>
<dbReference type="EC" id="2.7.7.7" evidence="4"/>
<feature type="domain" description="UmuC" evidence="5">
    <location>
        <begin position="5"/>
        <end position="184"/>
    </location>
</feature>
<comment type="similarity">
    <text evidence="1 4">Belongs to the DNA polymerase type-Y family.</text>
</comment>
<proteinExistence type="inferred from homology"/>
<dbReference type="EMBL" id="CP051205">
    <property type="protein sequence ID" value="QJB34896.1"/>
    <property type="molecule type" value="Genomic_DNA"/>
</dbReference>
<dbReference type="GO" id="GO:0003887">
    <property type="term" value="F:DNA-directed DNA polymerase activity"/>
    <property type="evidence" value="ECO:0007669"/>
    <property type="project" value="UniProtKB-UniRule"/>
</dbReference>
<keyword evidence="4" id="KW-0234">DNA repair</keyword>
<comment type="cofactor">
    <cofactor evidence="4">
        <name>Mg(2+)</name>
        <dbReference type="ChEBI" id="CHEBI:18420"/>
    </cofactor>
    <text evidence="4">Binds 2 magnesium ions per subunit.</text>
</comment>
<dbReference type="Proteomes" id="UP000502421">
    <property type="component" value="Chromosome"/>
</dbReference>
<feature type="site" description="Substrate discrimination" evidence="4">
    <location>
        <position position="14"/>
    </location>
</feature>
<keyword evidence="4" id="KW-0238">DNA-binding</keyword>
<accession>A0AAE6ZKG7</accession>
<organism evidence="6 8">
    <name type="scientific">Chitinophaga oryzae</name>
    <dbReference type="NCBI Taxonomy" id="2725414"/>
    <lineage>
        <taxon>Bacteria</taxon>
        <taxon>Pseudomonadati</taxon>
        <taxon>Bacteroidota</taxon>
        <taxon>Chitinophagia</taxon>
        <taxon>Chitinophagales</taxon>
        <taxon>Chitinophagaceae</taxon>
        <taxon>Chitinophaga</taxon>
    </lineage>
</organism>
<name>A0AAE6ZKG7_9BACT</name>
<dbReference type="InterPro" id="IPR043502">
    <property type="entry name" value="DNA/RNA_pol_sf"/>
</dbReference>
<keyword evidence="4" id="KW-0963">Cytoplasm</keyword>
<dbReference type="Gene3D" id="3.30.1490.100">
    <property type="entry name" value="DNA polymerase, Y-family, little finger domain"/>
    <property type="match status" value="1"/>
</dbReference>
<dbReference type="PANTHER" id="PTHR11076">
    <property type="entry name" value="DNA REPAIR POLYMERASE UMUC / TRANSFERASE FAMILY MEMBER"/>
    <property type="match status" value="1"/>
</dbReference>
<dbReference type="InterPro" id="IPR017961">
    <property type="entry name" value="DNA_pol_Y-fam_little_finger"/>
</dbReference>
<evidence type="ECO:0000313" key="8">
    <source>
        <dbReference type="Proteomes" id="UP000502421"/>
    </source>
</evidence>
<dbReference type="Gene3D" id="3.40.1170.60">
    <property type="match status" value="1"/>
</dbReference>
<dbReference type="Gene3D" id="1.10.150.20">
    <property type="entry name" value="5' to 3' exonuclease, C-terminal subdomain"/>
    <property type="match status" value="1"/>
</dbReference>
<dbReference type="AlphaFoldDB" id="A0AAE6ZKG7"/>
<protein>
    <recommendedName>
        <fullName evidence="4">DNA polymerase IV</fullName>
        <shortName evidence="4">Pol IV</shortName>
        <ecNumber evidence="4">2.7.7.7</ecNumber>
    </recommendedName>
</protein>
<keyword evidence="4 6" id="KW-0808">Transferase</keyword>
<sequence length="379" mass="42621">MERNIVHMDMDTFFVSVERLRDRSLIGKPVLVGGNSDRAVVASCSYEARQFGVHSAMPMRLAQRLCPDAVIRKGDYDEYSKYSKLVTDILIEKAPLVEKASIDEFYLDLSGMDRFFGCWKWSLELRKKVIRETGLSISMGLSPNKTVSKITTGQAKPAGSLEVGHGMERAFLAPLPANKIPGIGPETYKMLCKMGASHIYHLQALQPELMEATFGKAGIMIYSKANGLDESPVIPYQEQKSVSRSITFERDTTDMNILHKTIIGFVDELGFELRSQQRLTGCVTITIRYADWNTYSRQSQIPYSSTDDVLVKTALQLFEKLYDRRMLVRLVGVKFSDFVSGSYQIDLFSDSVGKINLYQAIDGIKKRFGPELLKKAACL</sequence>
<dbReference type="KEGG" id="coy:HF329_27770"/>
<comment type="catalytic activity">
    <reaction evidence="4">
        <text>DNA(n) + a 2'-deoxyribonucleoside 5'-triphosphate = DNA(n+1) + diphosphate</text>
        <dbReference type="Rhea" id="RHEA:22508"/>
        <dbReference type="Rhea" id="RHEA-COMP:17339"/>
        <dbReference type="Rhea" id="RHEA-COMP:17340"/>
        <dbReference type="ChEBI" id="CHEBI:33019"/>
        <dbReference type="ChEBI" id="CHEBI:61560"/>
        <dbReference type="ChEBI" id="CHEBI:173112"/>
        <dbReference type="EC" id="2.7.7.7"/>
    </reaction>
</comment>
<dbReference type="InterPro" id="IPR022880">
    <property type="entry name" value="DNApol_IV"/>
</dbReference>
<dbReference type="HAMAP" id="MF_01113">
    <property type="entry name" value="DNApol_IV"/>
    <property type="match status" value="1"/>
</dbReference>
<evidence type="ECO:0000256" key="3">
    <source>
        <dbReference type="ARBA" id="ARBA00022932"/>
    </source>
</evidence>
<reference evidence="8" key="1">
    <citation type="submission" date="2020-04" db="EMBL/GenBank/DDBJ databases">
        <authorList>
            <person name="Kittiwongwattana C."/>
        </authorList>
    </citation>
    <scope>NUCLEOTIDE SEQUENCE [LARGE SCALE GENOMIC DNA]</scope>
    <source>
        <strain evidence="7 9">1303</strain>
        <strain evidence="8">1310</strain>
    </source>
</reference>
<dbReference type="GO" id="GO:0000287">
    <property type="term" value="F:magnesium ion binding"/>
    <property type="evidence" value="ECO:0007669"/>
    <property type="project" value="UniProtKB-UniRule"/>
</dbReference>
<feature type="binding site" evidence="4">
    <location>
        <position position="103"/>
    </location>
    <ligand>
        <name>Mg(2+)</name>
        <dbReference type="ChEBI" id="CHEBI:18420"/>
    </ligand>
</feature>
<evidence type="ECO:0000313" key="7">
    <source>
        <dbReference type="EMBL" id="QJB41407.1"/>
    </source>
</evidence>
<dbReference type="SUPFAM" id="SSF100879">
    <property type="entry name" value="Lesion bypass DNA polymerase (Y-family), little finger domain"/>
    <property type="match status" value="1"/>
</dbReference>
<keyword evidence="4" id="KW-0235">DNA replication</keyword>
<keyword evidence="2 4" id="KW-0515">Mutator protein</keyword>
<dbReference type="GO" id="GO:0006281">
    <property type="term" value="P:DNA repair"/>
    <property type="evidence" value="ECO:0007669"/>
    <property type="project" value="UniProtKB-UniRule"/>
</dbReference>
<dbReference type="GO" id="GO:0009432">
    <property type="term" value="P:SOS response"/>
    <property type="evidence" value="ECO:0007669"/>
    <property type="project" value="TreeGrafter"/>
</dbReference>
<dbReference type="NCBIfam" id="NF002677">
    <property type="entry name" value="PRK02406.1"/>
    <property type="match status" value="1"/>
</dbReference>
<keyword evidence="9" id="KW-1185">Reference proteome</keyword>
<dbReference type="Pfam" id="PF00817">
    <property type="entry name" value="IMS"/>
    <property type="match status" value="1"/>
</dbReference>
<dbReference type="PROSITE" id="PS50173">
    <property type="entry name" value="UMUC"/>
    <property type="match status" value="1"/>
</dbReference>
<dbReference type="SUPFAM" id="SSF56672">
    <property type="entry name" value="DNA/RNA polymerases"/>
    <property type="match status" value="1"/>
</dbReference>
<dbReference type="GO" id="GO:0005829">
    <property type="term" value="C:cytosol"/>
    <property type="evidence" value="ECO:0007669"/>
    <property type="project" value="TreeGrafter"/>
</dbReference>
<dbReference type="GO" id="GO:0003684">
    <property type="term" value="F:damaged DNA binding"/>
    <property type="evidence" value="ECO:0007669"/>
    <property type="project" value="InterPro"/>
</dbReference>
<dbReference type="PANTHER" id="PTHR11076:SF33">
    <property type="entry name" value="DNA POLYMERASE KAPPA"/>
    <property type="match status" value="1"/>
</dbReference>
<comment type="subcellular location">
    <subcellularLocation>
        <location evidence="4">Cytoplasm</location>
    </subcellularLocation>
</comment>
<evidence type="ECO:0000259" key="5">
    <source>
        <dbReference type="PROSITE" id="PS50173"/>
    </source>
</evidence>
<feature type="active site" evidence="4">
    <location>
        <position position="104"/>
    </location>
</feature>
<dbReference type="InterPro" id="IPR001126">
    <property type="entry name" value="UmuC"/>
</dbReference>
<dbReference type="CDD" id="cd03586">
    <property type="entry name" value="PolY_Pol_IV_kappa"/>
    <property type="match status" value="1"/>
</dbReference>
<dbReference type="InterPro" id="IPR043128">
    <property type="entry name" value="Rev_trsase/Diguanyl_cyclase"/>
</dbReference>
<dbReference type="InterPro" id="IPR050116">
    <property type="entry name" value="DNA_polymerase-Y"/>
</dbReference>
<dbReference type="Gene3D" id="3.30.70.270">
    <property type="match status" value="1"/>
</dbReference>
<reference evidence="6" key="2">
    <citation type="submission" date="2020-09" db="EMBL/GenBank/DDBJ databases">
        <authorList>
            <person name="Kittiwongwattana C."/>
        </authorList>
    </citation>
    <scope>NUCLEOTIDE SEQUENCE</scope>
    <source>
        <strain evidence="9">1303</strain>
        <strain evidence="6">1310</strain>
    </source>
</reference>
<evidence type="ECO:0000313" key="6">
    <source>
        <dbReference type="EMBL" id="QJB34896.1"/>
    </source>
</evidence>
<evidence type="ECO:0000256" key="2">
    <source>
        <dbReference type="ARBA" id="ARBA00022457"/>
    </source>
</evidence>
<keyword evidence="3 4" id="KW-0239">DNA-directed DNA polymerase</keyword>
<dbReference type="RefSeq" id="WP_168809422.1">
    <property type="nucleotide sequence ID" value="NZ_CP051204.2"/>
</dbReference>
<evidence type="ECO:0000313" key="9">
    <source>
        <dbReference type="Proteomes" id="UP000503144"/>
    </source>
</evidence>
<comment type="function">
    <text evidence="4">Poorly processive, error-prone DNA polymerase involved in untargeted mutagenesis. Copies undamaged DNA at stalled replication forks, which arise in vivo from mismatched or misaligned primer ends. These misaligned primers can be extended by PolIV. Exhibits no 3'-5' exonuclease (proofreading) activity. May be involved in translesional synthesis, in conjunction with the beta clamp from PolIII.</text>
</comment>
<keyword evidence="4" id="KW-0479">Metal-binding</keyword>
<gene>
    <name evidence="4 6" type="primary">dinB</name>
    <name evidence="7" type="ORF">HF324_27630</name>
    <name evidence="6" type="ORF">HF329_27770</name>
</gene>
<evidence type="ECO:0000256" key="1">
    <source>
        <dbReference type="ARBA" id="ARBA00010945"/>
    </source>
</evidence>
<dbReference type="Proteomes" id="UP000503144">
    <property type="component" value="Chromosome"/>
</dbReference>